<evidence type="ECO:0008006" key="3">
    <source>
        <dbReference type="Google" id="ProtNLM"/>
    </source>
</evidence>
<organism evidence="2">
    <name type="scientific">Ignisphaera aggregans</name>
    <dbReference type="NCBI Taxonomy" id="334771"/>
    <lineage>
        <taxon>Archaea</taxon>
        <taxon>Thermoproteota</taxon>
        <taxon>Thermoprotei</taxon>
        <taxon>Desulfurococcales</taxon>
        <taxon>Desulfurococcaceae</taxon>
        <taxon>Ignisphaera</taxon>
    </lineage>
</organism>
<sequence>MRSRKRTARYIAIIYTVLQVALLLTHISYIYTQSISIESLSIDPAPLFKLLQDTLYSILSSEYGRAEALCREALTLSLPTDIYSMHRKTYTTLMNTIDILTDIETMKSKESINQTKLLDTIYRLEMIRSDLETTITNYINKLSNMFIDQALRYIMTRNTMDIIANLDTRLRATIMDITQLYLRSEYGEELYIHINHPDIVEGGSRYTVNISIVTRALVENINLTLISIYGGIVSREISEIIPVNRLIAIEIVAPSAEELLARGVNPLTIKDAILMVIARASVKNKTIGGYKLANLSIVYKRPNIQFIVPNYVYPDQVIDLQIISGADIPLNLSIYLDRISSDTFITNTTIDVGENRLSIKIQNLSIGYHRFIFVTEARGKYIPLVHSSIFAVVKHRVSIIADISEFSIIPLTKPLINLYVDSPTLYSVNIYLDGKLMASYRHIDKPRFSISIDIPPTILFWRYSIYIEVKPEDLNYIPTSVEGYIYIVNLPVTALTVLVLGIALTSPSSSRYIAISLRTLGSSVIKAISRYGEETTVIDIVRPRFRRTKLGNLYRVFITSISRYIEPPKSSETLREFYTRFDKTVVKPIKSFVKKFLDIYEEDLYSNHDLDVSEAEKIIKRLKDLED</sequence>
<name>A0A7C4D338_9CREN</name>
<evidence type="ECO:0000256" key="1">
    <source>
        <dbReference type="SAM" id="Phobius"/>
    </source>
</evidence>
<keyword evidence="1" id="KW-0812">Transmembrane</keyword>
<dbReference type="EMBL" id="DTCA01000022">
    <property type="protein sequence ID" value="HGM06883.1"/>
    <property type="molecule type" value="Genomic_DNA"/>
</dbReference>
<reference evidence="2" key="1">
    <citation type="journal article" date="2020" name="mSystems">
        <title>Genome- and Community-Level Interaction Insights into Carbon Utilization and Element Cycling Functions of Hydrothermarchaeota in Hydrothermal Sediment.</title>
        <authorList>
            <person name="Zhou Z."/>
            <person name="Liu Y."/>
            <person name="Xu W."/>
            <person name="Pan J."/>
            <person name="Luo Z.H."/>
            <person name="Li M."/>
        </authorList>
    </citation>
    <scope>NUCLEOTIDE SEQUENCE [LARGE SCALE GENOMIC DNA]</scope>
    <source>
        <strain evidence="2">SpSt-658</strain>
    </source>
</reference>
<feature type="transmembrane region" description="Helical" evidence="1">
    <location>
        <begin position="12"/>
        <end position="31"/>
    </location>
</feature>
<keyword evidence="1" id="KW-1133">Transmembrane helix</keyword>
<protein>
    <recommendedName>
        <fullName evidence="3">DUF4129 domain-containing protein</fullName>
    </recommendedName>
</protein>
<evidence type="ECO:0000313" key="2">
    <source>
        <dbReference type="EMBL" id="HGM06883.1"/>
    </source>
</evidence>
<gene>
    <name evidence="2" type="ORF">ENU31_00535</name>
</gene>
<keyword evidence="1" id="KW-0472">Membrane</keyword>
<proteinExistence type="predicted"/>
<dbReference type="AlphaFoldDB" id="A0A7C4D338"/>
<accession>A0A7C4D338</accession>
<comment type="caution">
    <text evidence="2">The sequence shown here is derived from an EMBL/GenBank/DDBJ whole genome shotgun (WGS) entry which is preliminary data.</text>
</comment>